<evidence type="ECO:0000313" key="6">
    <source>
        <dbReference type="Proteomes" id="UP000699462"/>
    </source>
</evidence>
<keyword evidence="3" id="KW-0472">Membrane</keyword>
<keyword evidence="3" id="KW-1133">Transmembrane helix</keyword>
<dbReference type="SMART" id="SM00831">
    <property type="entry name" value="Cation_ATPase_N"/>
    <property type="match status" value="1"/>
</dbReference>
<feature type="transmembrane region" description="Helical" evidence="3">
    <location>
        <begin position="93"/>
        <end position="110"/>
    </location>
</feature>
<dbReference type="InterPro" id="IPR059000">
    <property type="entry name" value="ATPase_P-type_domA"/>
</dbReference>
<dbReference type="SUPFAM" id="SSF81653">
    <property type="entry name" value="Calcium ATPase, transduction domain A"/>
    <property type="match status" value="1"/>
</dbReference>
<dbReference type="OrthoDB" id="3352408at2759"/>
<dbReference type="Gene3D" id="2.70.150.10">
    <property type="entry name" value="Calcium-transporting ATPase, cytoplasmic transduction domain A"/>
    <property type="match status" value="2"/>
</dbReference>
<reference evidence="5 6" key="1">
    <citation type="submission" date="2019-07" db="EMBL/GenBank/DDBJ databases">
        <title>Annotation for the trematode Paragonimus westermani.</title>
        <authorList>
            <person name="Choi Y.-J."/>
        </authorList>
    </citation>
    <scope>NUCLEOTIDE SEQUENCE [LARGE SCALE GENOMIC DNA]</scope>
    <source>
        <strain evidence="5">180907_Pwestermani</strain>
    </source>
</reference>
<evidence type="ECO:0000313" key="5">
    <source>
        <dbReference type="EMBL" id="KAF8562113.1"/>
    </source>
</evidence>
<dbReference type="Gene3D" id="1.20.1110.10">
    <property type="entry name" value="Calcium-transporting ATPase, transmembrane domain"/>
    <property type="match status" value="2"/>
</dbReference>
<dbReference type="EMBL" id="JTDF01021234">
    <property type="protein sequence ID" value="KAF8562113.1"/>
    <property type="molecule type" value="Genomic_DNA"/>
</dbReference>
<dbReference type="GO" id="GO:0005388">
    <property type="term" value="F:P-type calcium transporter activity"/>
    <property type="evidence" value="ECO:0007669"/>
    <property type="project" value="UniProtKB-EC"/>
</dbReference>
<name>A0A8T0D2L2_9TREM</name>
<dbReference type="Pfam" id="PF00122">
    <property type="entry name" value="E1-E2_ATPase"/>
    <property type="match status" value="1"/>
</dbReference>
<organism evidence="5 6">
    <name type="scientific">Paragonimus westermani</name>
    <dbReference type="NCBI Taxonomy" id="34504"/>
    <lineage>
        <taxon>Eukaryota</taxon>
        <taxon>Metazoa</taxon>
        <taxon>Spiralia</taxon>
        <taxon>Lophotrochozoa</taxon>
        <taxon>Platyhelminthes</taxon>
        <taxon>Trematoda</taxon>
        <taxon>Digenea</taxon>
        <taxon>Plagiorchiida</taxon>
        <taxon>Troglotremata</taxon>
        <taxon>Troglotrematidae</taxon>
        <taxon>Paragonimus</taxon>
    </lineage>
</organism>
<feature type="domain" description="Cation-transporting P-type ATPase N-terminal" evidence="4">
    <location>
        <begin position="12"/>
        <end position="86"/>
    </location>
</feature>
<sequence length="404" mass="44074">MNKTDYHLCTRKAAVQSLTEIAQFLQVDFSVGLNNAEVEKRRLASGTNSFNHGPRESLFTKYLEQFKEPMILLLLMSASVSFVMGQYDDTVSITAAVCIVVTVAFIQNYRSEKALDALKKLMPPKSHWQVTFCTRNVFKSIRNGQLSTFLASELVPGDVVFLSMGDRVPADLRLIEAVDLRVDESSLTGETEAVSKTADVLVFSSSSSSSSLSSSPSSIPSETSPHNYSPNGTAPTSVRIPSIDTQTTSPESMCDSAALDRLRGCHDLTNIAFMGTLVCCGTAKGVVIATGEHSEFGEVFRLMQSEEAPRTPLQKSMDRLGKHLSVISLLIIGFIVLVGLIQGRRVLELLNIGVRKVNSIVSQIVVDELLPVTAALPRPLHTYIHSDIDLALFSSTVWVDKAWG</sequence>
<evidence type="ECO:0000256" key="1">
    <source>
        <dbReference type="ARBA" id="ARBA00012790"/>
    </source>
</evidence>
<dbReference type="Pfam" id="PF00690">
    <property type="entry name" value="Cation_ATPase_N"/>
    <property type="match status" value="1"/>
</dbReference>
<dbReference type="EC" id="7.2.2.10" evidence="1"/>
<dbReference type="SUPFAM" id="SSF81665">
    <property type="entry name" value="Calcium ATPase, transmembrane domain M"/>
    <property type="match status" value="1"/>
</dbReference>
<evidence type="ECO:0000256" key="3">
    <source>
        <dbReference type="SAM" id="Phobius"/>
    </source>
</evidence>
<dbReference type="AlphaFoldDB" id="A0A8T0D2L2"/>
<dbReference type="PANTHER" id="PTHR42861">
    <property type="entry name" value="CALCIUM-TRANSPORTING ATPASE"/>
    <property type="match status" value="1"/>
</dbReference>
<dbReference type="InterPro" id="IPR008250">
    <property type="entry name" value="ATPase_P-typ_transduc_dom_A_sf"/>
</dbReference>
<dbReference type="Proteomes" id="UP000699462">
    <property type="component" value="Unassembled WGS sequence"/>
</dbReference>
<keyword evidence="3" id="KW-0812">Transmembrane</keyword>
<gene>
    <name evidence="5" type="ORF">P879_04339</name>
</gene>
<feature type="transmembrane region" description="Helical" evidence="3">
    <location>
        <begin position="70"/>
        <end position="87"/>
    </location>
</feature>
<proteinExistence type="predicted"/>
<accession>A0A8T0D2L2</accession>
<evidence type="ECO:0000259" key="4">
    <source>
        <dbReference type="SMART" id="SM00831"/>
    </source>
</evidence>
<feature type="compositionally biased region" description="Low complexity" evidence="2">
    <location>
        <begin position="206"/>
        <end position="225"/>
    </location>
</feature>
<feature type="transmembrane region" description="Helical" evidence="3">
    <location>
        <begin position="324"/>
        <end position="341"/>
    </location>
</feature>
<dbReference type="InterPro" id="IPR023298">
    <property type="entry name" value="ATPase_P-typ_TM_dom_sf"/>
</dbReference>
<protein>
    <recommendedName>
        <fullName evidence="1">P-type Ca(2+) transporter</fullName>
        <ecNumber evidence="1">7.2.2.10</ecNumber>
    </recommendedName>
</protein>
<feature type="region of interest" description="Disordered" evidence="2">
    <location>
        <begin position="206"/>
        <end position="251"/>
    </location>
</feature>
<evidence type="ECO:0000256" key="2">
    <source>
        <dbReference type="SAM" id="MobiDB-lite"/>
    </source>
</evidence>
<feature type="compositionally biased region" description="Polar residues" evidence="2">
    <location>
        <begin position="226"/>
        <end position="236"/>
    </location>
</feature>
<keyword evidence="6" id="KW-1185">Reference proteome</keyword>
<dbReference type="InterPro" id="IPR004014">
    <property type="entry name" value="ATPase_P-typ_cation-transptr_N"/>
</dbReference>
<comment type="caution">
    <text evidence="5">The sequence shown here is derived from an EMBL/GenBank/DDBJ whole genome shotgun (WGS) entry which is preliminary data.</text>
</comment>